<feature type="compositionally biased region" description="Polar residues" evidence="1">
    <location>
        <begin position="74"/>
        <end position="86"/>
    </location>
</feature>
<keyword evidence="3" id="KW-1185">Reference proteome</keyword>
<gene>
    <name evidence="2" type="ORF">CNYM01_06247</name>
</gene>
<comment type="caution">
    <text evidence="2">The sequence shown here is derived from an EMBL/GenBank/DDBJ whole genome shotgun (WGS) entry which is preliminary data.</text>
</comment>
<protein>
    <submittedName>
        <fullName evidence="2">Uncharacterized protein</fullName>
    </submittedName>
</protein>
<dbReference type="EMBL" id="JEMN01001326">
    <property type="protein sequence ID" value="KXH40031.1"/>
    <property type="molecule type" value="Genomic_DNA"/>
</dbReference>
<sequence length="106" mass="11187">MVCVGERNNDGVDDVPPEARESTRLAQSRSPHGARWRRGGGQLTVPNGNGGPLARREGDGDETGPRTDRLTDILANSWTLSDSSGLPVSGRSGEQERCEATADGEG</sequence>
<accession>A0A135SVY7</accession>
<reference evidence="2 3" key="1">
    <citation type="submission" date="2014-02" db="EMBL/GenBank/DDBJ databases">
        <title>The genome sequence of Colletotrichum nymphaeae SA-01.</title>
        <authorList>
            <person name="Baroncelli R."/>
            <person name="Thon M.R."/>
        </authorList>
    </citation>
    <scope>NUCLEOTIDE SEQUENCE [LARGE SCALE GENOMIC DNA]</scope>
    <source>
        <strain evidence="2 3">SA-01</strain>
    </source>
</reference>
<evidence type="ECO:0000256" key="1">
    <source>
        <dbReference type="SAM" id="MobiDB-lite"/>
    </source>
</evidence>
<feature type="region of interest" description="Disordered" evidence="1">
    <location>
        <begin position="1"/>
        <end position="106"/>
    </location>
</feature>
<organism evidence="2 3">
    <name type="scientific">Colletotrichum nymphaeae SA-01</name>
    <dbReference type="NCBI Taxonomy" id="1460502"/>
    <lineage>
        <taxon>Eukaryota</taxon>
        <taxon>Fungi</taxon>
        <taxon>Dikarya</taxon>
        <taxon>Ascomycota</taxon>
        <taxon>Pezizomycotina</taxon>
        <taxon>Sordariomycetes</taxon>
        <taxon>Hypocreomycetidae</taxon>
        <taxon>Glomerellales</taxon>
        <taxon>Glomerellaceae</taxon>
        <taxon>Colletotrichum</taxon>
        <taxon>Colletotrichum acutatum species complex</taxon>
    </lineage>
</organism>
<proteinExistence type="predicted"/>
<name>A0A135SVY7_9PEZI</name>
<evidence type="ECO:0000313" key="3">
    <source>
        <dbReference type="Proteomes" id="UP000070054"/>
    </source>
</evidence>
<feature type="compositionally biased region" description="Basic and acidic residues" evidence="1">
    <location>
        <begin position="54"/>
        <end position="71"/>
    </location>
</feature>
<dbReference type="AlphaFoldDB" id="A0A135SVY7"/>
<evidence type="ECO:0000313" key="2">
    <source>
        <dbReference type="EMBL" id="KXH40031.1"/>
    </source>
</evidence>
<dbReference type="Proteomes" id="UP000070054">
    <property type="component" value="Unassembled WGS sequence"/>
</dbReference>